<sequence length="128" mass="13438">MVRYLLAAGFSVLALTSVASAQDAAAGKATFRQCMACHVVDQEQNRVGPHLVGIVGRPVASIEGFNYSDAMRAYSEDGAKVWDDATLATYLADPRGVVQGTRMAFAGVKDEAALANLIAYLSDPAAAE</sequence>
<accession>A0A3Q8XMR2</accession>
<keyword evidence="2 6" id="KW-0349">Heme</keyword>
<evidence type="ECO:0000313" key="10">
    <source>
        <dbReference type="Proteomes" id="UP000268192"/>
    </source>
</evidence>
<evidence type="ECO:0000256" key="7">
    <source>
        <dbReference type="SAM" id="SignalP"/>
    </source>
</evidence>
<dbReference type="GO" id="GO:0020037">
    <property type="term" value="F:heme binding"/>
    <property type="evidence" value="ECO:0007669"/>
    <property type="project" value="InterPro"/>
</dbReference>
<feature type="signal peptide" evidence="7">
    <location>
        <begin position="1"/>
        <end position="21"/>
    </location>
</feature>
<proteinExistence type="predicted"/>
<evidence type="ECO:0000256" key="3">
    <source>
        <dbReference type="ARBA" id="ARBA00022723"/>
    </source>
</evidence>
<evidence type="ECO:0000256" key="1">
    <source>
        <dbReference type="ARBA" id="ARBA00022448"/>
    </source>
</evidence>
<dbReference type="OrthoDB" id="9805828at2"/>
<keyword evidence="3 6" id="KW-0479">Metal-binding</keyword>
<dbReference type="Gene3D" id="1.10.760.10">
    <property type="entry name" value="Cytochrome c-like domain"/>
    <property type="match status" value="1"/>
</dbReference>
<keyword evidence="5 6" id="KW-0408">Iron</keyword>
<feature type="chain" id="PRO_5018771584" evidence="7">
    <location>
        <begin position="22"/>
        <end position="128"/>
    </location>
</feature>
<evidence type="ECO:0000256" key="2">
    <source>
        <dbReference type="ARBA" id="ARBA00022617"/>
    </source>
</evidence>
<dbReference type="RefSeq" id="WP_126009089.1">
    <property type="nucleotide sequence ID" value="NZ_CP032509.1"/>
</dbReference>
<dbReference type="GO" id="GO:0009055">
    <property type="term" value="F:electron transfer activity"/>
    <property type="evidence" value="ECO:0007669"/>
    <property type="project" value="InterPro"/>
</dbReference>
<evidence type="ECO:0000256" key="4">
    <source>
        <dbReference type="ARBA" id="ARBA00022982"/>
    </source>
</evidence>
<dbReference type="AlphaFoldDB" id="A0A3Q8XMR2"/>
<protein>
    <submittedName>
        <fullName evidence="9">Cytochrome c family protein</fullName>
    </submittedName>
</protein>
<dbReference type="InterPro" id="IPR002327">
    <property type="entry name" value="Cyt_c_1A/1B"/>
</dbReference>
<evidence type="ECO:0000256" key="6">
    <source>
        <dbReference type="PROSITE-ProRule" id="PRU00433"/>
    </source>
</evidence>
<dbReference type="InterPro" id="IPR036909">
    <property type="entry name" value="Cyt_c-like_dom_sf"/>
</dbReference>
<dbReference type="PANTHER" id="PTHR11961">
    <property type="entry name" value="CYTOCHROME C"/>
    <property type="match status" value="1"/>
</dbReference>
<feature type="domain" description="Cytochrome c" evidence="8">
    <location>
        <begin position="22"/>
        <end position="125"/>
    </location>
</feature>
<evidence type="ECO:0000259" key="8">
    <source>
        <dbReference type="PROSITE" id="PS51007"/>
    </source>
</evidence>
<dbReference type="SUPFAM" id="SSF46626">
    <property type="entry name" value="Cytochrome c"/>
    <property type="match status" value="1"/>
</dbReference>
<keyword evidence="7" id="KW-0732">Signal</keyword>
<evidence type="ECO:0000256" key="5">
    <source>
        <dbReference type="ARBA" id="ARBA00023004"/>
    </source>
</evidence>
<dbReference type="InterPro" id="IPR009056">
    <property type="entry name" value="Cyt_c-like_dom"/>
</dbReference>
<evidence type="ECO:0000313" key="9">
    <source>
        <dbReference type="EMBL" id="AZN71124.1"/>
    </source>
</evidence>
<keyword evidence="4" id="KW-0249">Electron transport</keyword>
<dbReference type="KEGG" id="abaw:D5400_07430"/>
<name>A0A3Q8XMR2_9HYPH</name>
<dbReference type="EMBL" id="CP032509">
    <property type="protein sequence ID" value="AZN71124.1"/>
    <property type="molecule type" value="Genomic_DNA"/>
</dbReference>
<dbReference type="PRINTS" id="PR00604">
    <property type="entry name" value="CYTCHRMECIAB"/>
</dbReference>
<organism evidence="9 10">
    <name type="scientific">Georhizobium profundi</name>
    <dbReference type="NCBI Taxonomy" id="2341112"/>
    <lineage>
        <taxon>Bacteria</taxon>
        <taxon>Pseudomonadati</taxon>
        <taxon>Pseudomonadota</taxon>
        <taxon>Alphaproteobacteria</taxon>
        <taxon>Hyphomicrobiales</taxon>
        <taxon>Rhizobiaceae</taxon>
        <taxon>Georhizobium</taxon>
    </lineage>
</organism>
<dbReference type="GO" id="GO:0046872">
    <property type="term" value="F:metal ion binding"/>
    <property type="evidence" value="ECO:0007669"/>
    <property type="project" value="UniProtKB-KW"/>
</dbReference>
<dbReference type="PROSITE" id="PS51007">
    <property type="entry name" value="CYTC"/>
    <property type="match status" value="1"/>
</dbReference>
<gene>
    <name evidence="9" type="ORF">D5400_07430</name>
</gene>
<reference evidence="9 10" key="1">
    <citation type="submission" date="2018-09" db="EMBL/GenBank/DDBJ databases">
        <title>Marinorhizobium profundi gen. nov., sp. nov., isolated from a deep-sea sediment sample from the New Britain Trench and proposal of Marinorhizobiaceae fam. nov. in the order Rhizobiales of the class Alphaproteobacteria.</title>
        <authorList>
            <person name="Cao J."/>
        </authorList>
    </citation>
    <scope>NUCLEOTIDE SEQUENCE [LARGE SCALE GENOMIC DNA]</scope>
    <source>
        <strain evidence="9 10">WS11</strain>
    </source>
</reference>
<keyword evidence="1" id="KW-0813">Transport</keyword>
<dbReference type="Proteomes" id="UP000268192">
    <property type="component" value="Chromosome"/>
</dbReference>
<keyword evidence="10" id="KW-1185">Reference proteome</keyword>